<dbReference type="CDD" id="cd04869">
    <property type="entry name" value="ACT_GcvR_2"/>
    <property type="match status" value="1"/>
</dbReference>
<accession>A0ABN2UVT9</accession>
<evidence type="ECO:0000313" key="3">
    <source>
        <dbReference type="Proteomes" id="UP001501196"/>
    </source>
</evidence>
<feature type="domain" description="ACT" evidence="1">
    <location>
        <begin position="112"/>
        <end position="193"/>
    </location>
</feature>
<name>A0ABN2UVT9_9MICO</name>
<comment type="caution">
    <text evidence="2">The sequence shown here is derived from an EMBL/GenBank/DDBJ whole genome shotgun (WGS) entry which is preliminary data.</text>
</comment>
<dbReference type="Pfam" id="PF01842">
    <property type="entry name" value="ACT"/>
    <property type="match status" value="1"/>
</dbReference>
<reference evidence="2 3" key="1">
    <citation type="journal article" date="2019" name="Int. J. Syst. Evol. Microbiol.">
        <title>The Global Catalogue of Microorganisms (GCM) 10K type strain sequencing project: providing services to taxonomists for standard genome sequencing and annotation.</title>
        <authorList>
            <consortium name="The Broad Institute Genomics Platform"/>
            <consortium name="The Broad Institute Genome Sequencing Center for Infectious Disease"/>
            <person name="Wu L."/>
            <person name="Ma J."/>
        </authorList>
    </citation>
    <scope>NUCLEOTIDE SEQUENCE [LARGE SCALE GENOMIC DNA]</scope>
    <source>
        <strain evidence="2 3">JCM 15672</strain>
    </source>
</reference>
<dbReference type="InterPro" id="IPR002912">
    <property type="entry name" value="ACT_dom"/>
</dbReference>
<proteinExistence type="predicted"/>
<protein>
    <submittedName>
        <fullName evidence="2">Glycine cleavage system protein R</fullName>
    </submittedName>
</protein>
<sequence>MTDAADSTAPERPWLDARMSRLVLTVIGDDRAGLVEALADTIGEHGGNWEQSQMAELAGQFAGIVVVEVPADREAALRAALDGLDGLMEVSAHPGVDQAAEAAASAGWTPLRIDLIGNDHPGIVRDVSAVLARHGLSIETITTGQRDAPMAGGRLFEAHLVVRVPPGGDPADVRDDLEQVASELFVDLTLERD</sequence>
<dbReference type="EMBL" id="BAAAPW010000007">
    <property type="protein sequence ID" value="GAA2044637.1"/>
    <property type="molecule type" value="Genomic_DNA"/>
</dbReference>
<dbReference type="PANTHER" id="PTHR34875:SF6">
    <property type="entry name" value="UPF0237 PROTEIN MJ1558"/>
    <property type="match status" value="1"/>
</dbReference>
<dbReference type="InterPro" id="IPR045865">
    <property type="entry name" value="ACT-like_dom_sf"/>
</dbReference>
<dbReference type="InterPro" id="IPR016867">
    <property type="entry name" value="GcvR"/>
</dbReference>
<evidence type="ECO:0000313" key="2">
    <source>
        <dbReference type="EMBL" id="GAA2044637.1"/>
    </source>
</evidence>
<organism evidence="2 3">
    <name type="scientific">Agromyces tropicus</name>
    <dbReference type="NCBI Taxonomy" id="555371"/>
    <lineage>
        <taxon>Bacteria</taxon>
        <taxon>Bacillati</taxon>
        <taxon>Actinomycetota</taxon>
        <taxon>Actinomycetes</taxon>
        <taxon>Micrococcales</taxon>
        <taxon>Microbacteriaceae</taxon>
        <taxon>Agromyces</taxon>
    </lineage>
</organism>
<dbReference type="InterPro" id="IPR050990">
    <property type="entry name" value="UPF0237/GcvR_regulator"/>
</dbReference>
<dbReference type="Pfam" id="PF13740">
    <property type="entry name" value="ACT_6"/>
    <property type="match status" value="1"/>
</dbReference>
<dbReference type="PANTHER" id="PTHR34875">
    <property type="entry name" value="UPF0237 PROTEIN MJ1558"/>
    <property type="match status" value="1"/>
</dbReference>
<evidence type="ECO:0000259" key="1">
    <source>
        <dbReference type="PROSITE" id="PS51671"/>
    </source>
</evidence>
<dbReference type="PROSITE" id="PS51671">
    <property type="entry name" value="ACT"/>
    <property type="match status" value="1"/>
</dbReference>
<dbReference type="Gene3D" id="3.30.70.260">
    <property type="match status" value="2"/>
</dbReference>
<dbReference type="Proteomes" id="UP001501196">
    <property type="component" value="Unassembled WGS sequence"/>
</dbReference>
<gene>
    <name evidence="2" type="ORF">GCM10009819_34600</name>
</gene>
<dbReference type="SUPFAM" id="SSF55021">
    <property type="entry name" value="ACT-like"/>
    <property type="match status" value="2"/>
</dbReference>
<keyword evidence="3" id="KW-1185">Reference proteome</keyword>
<dbReference type="CDD" id="cd02116">
    <property type="entry name" value="ACT"/>
    <property type="match status" value="1"/>
</dbReference>
<dbReference type="PIRSF" id="PIRSF028103">
    <property type="entry name" value="GcvR"/>
    <property type="match status" value="1"/>
</dbReference>